<dbReference type="AlphaFoldDB" id="A0A7Z6Y0U4"/>
<proteinExistence type="predicted"/>
<accession>A0A7Z6Y0U4</accession>
<evidence type="ECO:0000313" key="2">
    <source>
        <dbReference type="Proteomes" id="UP000281806"/>
    </source>
</evidence>
<organism evidence="1 2">
    <name type="scientific">Pseudomonas syringae pv. actinidiae</name>
    <dbReference type="NCBI Taxonomy" id="103796"/>
    <lineage>
        <taxon>Bacteria</taxon>
        <taxon>Pseudomonadati</taxon>
        <taxon>Pseudomonadota</taxon>
        <taxon>Gammaproteobacteria</taxon>
        <taxon>Pseudomonadales</taxon>
        <taxon>Pseudomonadaceae</taxon>
        <taxon>Pseudomonas</taxon>
        <taxon>Pseudomonas syringae</taxon>
    </lineage>
</organism>
<protein>
    <submittedName>
        <fullName evidence="1">Uncharacterized protein</fullName>
    </submittedName>
</protein>
<name>A0A7Z6Y0U4_PSESF</name>
<gene>
    <name evidence="1" type="ORF">ALP83_04959</name>
</gene>
<reference evidence="1 2" key="1">
    <citation type="submission" date="2018-08" db="EMBL/GenBank/DDBJ databases">
        <title>Recombination of ecologically and evolutionarily significant loci maintains genetic cohesion in the Pseudomonas syringae species complex.</title>
        <authorList>
            <person name="Dillon M."/>
            <person name="Thakur S."/>
            <person name="Almeida R.N.D."/>
            <person name="Weir B.S."/>
            <person name="Guttman D.S."/>
        </authorList>
    </citation>
    <scope>NUCLEOTIDE SEQUENCE [LARGE SCALE GENOMIC DNA]</scope>
    <source>
        <strain evidence="1 2">ICMP 19198</strain>
    </source>
</reference>
<dbReference type="EMBL" id="RBRZ01000111">
    <property type="protein sequence ID" value="RMR53537.1"/>
    <property type="molecule type" value="Genomic_DNA"/>
</dbReference>
<sequence length="39" mass="4567">MQLGATTRVNGQLFVWFDAPERLVDQTYDLYTGAQEFWV</sequence>
<comment type="caution">
    <text evidence="1">The sequence shown here is derived from an EMBL/GenBank/DDBJ whole genome shotgun (WGS) entry which is preliminary data.</text>
</comment>
<dbReference type="Proteomes" id="UP000281806">
    <property type="component" value="Unassembled WGS sequence"/>
</dbReference>
<evidence type="ECO:0000313" key="1">
    <source>
        <dbReference type="EMBL" id="RMR53537.1"/>
    </source>
</evidence>